<evidence type="ECO:0000256" key="2">
    <source>
        <dbReference type="SAM" id="MobiDB-lite"/>
    </source>
</evidence>
<feature type="coiled-coil region" evidence="1">
    <location>
        <begin position="290"/>
        <end position="317"/>
    </location>
</feature>
<dbReference type="PANTHER" id="PTHR28298:SF1">
    <property type="entry name" value="EISOSOME PROTEIN 1"/>
    <property type="match status" value="1"/>
</dbReference>
<dbReference type="Pfam" id="PF12757">
    <property type="entry name" value="Eisosome1"/>
    <property type="match status" value="1"/>
</dbReference>
<evidence type="ECO:0000313" key="4">
    <source>
        <dbReference type="Proteomes" id="UP001239445"/>
    </source>
</evidence>
<feature type="compositionally biased region" description="Low complexity" evidence="2">
    <location>
        <begin position="66"/>
        <end position="82"/>
    </location>
</feature>
<dbReference type="EMBL" id="MU839827">
    <property type="protein sequence ID" value="KAK1760469.1"/>
    <property type="molecule type" value="Genomic_DNA"/>
</dbReference>
<gene>
    <name evidence="3" type="ORF">QBC47DRAFT_5988</name>
</gene>
<name>A0AAJ0FG03_9PEZI</name>
<feature type="compositionally biased region" description="Low complexity" evidence="2">
    <location>
        <begin position="734"/>
        <end position="753"/>
    </location>
</feature>
<accession>A0AAJ0FG03</accession>
<feature type="compositionally biased region" description="Low complexity" evidence="2">
    <location>
        <begin position="682"/>
        <end position="693"/>
    </location>
</feature>
<dbReference type="Proteomes" id="UP001239445">
    <property type="component" value="Unassembled WGS sequence"/>
</dbReference>
<keyword evidence="1" id="KW-0175">Coiled coil</keyword>
<reference evidence="3" key="1">
    <citation type="submission" date="2023-06" db="EMBL/GenBank/DDBJ databases">
        <title>Genome-scale phylogeny and comparative genomics of the fungal order Sordariales.</title>
        <authorList>
            <consortium name="Lawrence Berkeley National Laboratory"/>
            <person name="Hensen N."/>
            <person name="Bonometti L."/>
            <person name="Westerberg I."/>
            <person name="Brannstrom I.O."/>
            <person name="Guillou S."/>
            <person name="Cros-Aarteil S."/>
            <person name="Calhoun S."/>
            <person name="Haridas S."/>
            <person name="Kuo A."/>
            <person name="Mondo S."/>
            <person name="Pangilinan J."/>
            <person name="Riley R."/>
            <person name="Labutti K."/>
            <person name="Andreopoulos B."/>
            <person name="Lipzen A."/>
            <person name="Chen C."/>
            <person name="Yanf M."/>
            <person name="Daum C."/>
            <person name="Ng V."/>
            <person name="Clum A."/>
            <person name="Steindorff A."/>
            <person name="Ohm R."/>
            <person name="Martin F."/>
            <person name="Silar P."/>
            <person name="Natvig D."/>
            <person name="Lalanne C."/>
            <person name="Gautier V."/>
            <person name="Ament-Velasquez S.L."/>
            <person name="Kruys A."/>
            <person name="Hutchinson M.I."/>
            <person name="Powell A.J."/>
            <person name="Barry K."/>
            <person name="Miller A.N."/>
            <person name="Grigoriev I.V."/>
            <person name="Debuchy R."/>
            <person name="Gladieux P."/>
            <person name="Thoren M.H."/>
            <person name="Johannesson H."/>
        </authorList>
    </citation>
    <scope>NUCLEOTIDE SEQUENCE</scope>
    <source>
        <strain evidence="3">PSN4</strain>
    </source>
</reference>
<feature type="compositionally biased region" description="Basic and acidic residues" evidence="2">
    <location>
        <begin position="471"/>
        <end position="569"/>
    </location>
</feature>
<dbReference type="PANTHER" id="PTHR28298">
    <property type="entry name" value="EISOSOME PROTEIN 1"/>
    <property type="match status" value="1"/>
</dbReference>
<feature type="compositionally biased region" description="Polar residues" evidence="2">
    <location>
        <begin position="130"/>
        <end position="145"/>
    </location>
</feature>
<feature type="compositionally biased region" description="Low complexity" evidence="2">
    <location>
        <begin position="146"/>
        <end position="165"/>
    </location>
</feature>
<dbReference type="InterPro" id="IPR024527">
    <property type="entry name" value="Eisosome1"/>
</dbReference>
<feature type="compositionally biased region" description="Polar residues" evidence="2">
    <location>
        <begin position="83"/>
        <end position="100"/>
    </location>
</feature>
<comment type="caution">
    <text evidence="3">The sequence shown here is derived from an EMBL/GenBank/DDBJ whole genome shotgun (WGS) entry which is preliminary data.</text>
</comment>
<feature type="compositionally biased region" description="Basic and acidic residues" evidence="2">
    <location>
        <begin position="705"/>
        <end position="718"/>
    </location>
</feature>
<feature type="region of interest" description="Disordered" evidence="2">
    <location>
        <begin position="52"/>
        <end position="182"/>
    </location>
</feature>
<evidence type="ECO:0008006" key="5">
    <source>
        <dbReference type="Google" id="ProtNLM"/>
    </source>
</evidence>
<evidence type="ECO:0000313" key="3">
    <source>
        <dbReference type="EMBL" id="KAK1760469.1"/>
    </source>
</evidence>
<keyword evidence="4" id="KW-1185">Reference proteome</keyword>
<dbReference type="GO" id="GO:0070941">
    <property type="term" value="P:eisosome assembly"/>
    <property type="evidence" value="ECO:0007669"/>
    <property type="project" value="TreeGrafter"/>
</dbReference>
<proteinExistence type="predicted"/>
<feature type="region of interest" description="Disordered" evidence="2">
    <location>
        <begin position="469"/>
        <end position="796"/>
    </location>
</feature>
<sequence>MGPTTLTQPPIPFRFDPATHSGRLKYANARDLPGFPSLGLKNDGAAATTAAALGWTNTKQPPDPAPDTSATASVAALLASDSRMASSGDSRRSTAGSQAATLAADSARRHRRNPSPPPSAWGSSAANLAFKSNLTAPPPVDNTSLARQGSMRAARGAMASSRPRAQSSPVPKESYPDQANAASNALSAAAIAHRPSIRTPTVPAEEGGAVPWTTMDRKMFTSHPPVQPEVDERKRNDVIHASALAMAKKMYTQQQSVVNTARADALARSSSFTRHGKAGAPEEGRPMQFDNLQEAAYRQAQERLAKLQQEHQRNRDLQEYYGTSGPSQRNALGAIRNKLTRRRSASDGALIEDKQMSQQIRKQMSLFDTKLAEVDEQKRARDRQTVLAAAQRNVQARLRDMDEKIQEENGWMKPSTKEDWEWKARAAAQARFDAARLEEQRKVDIGGGKLMDREAVDAIAAKRVQPLLDEINEKAELERERRLQQKADEEREKEKQERDRMREKEIQEIHKALKQQQKDKDKARKAEIKQEEKARKEEVKLEKARKEDAKASKIEQRRLSGDGKPKEQEIVPQGSTEETPTGEPNQGTATEPERTGGLSRALSINFTKRHTKQKSKDSTDKGPILDGETGNSPASKVKTWLKTRLARPRSQSNPVTDDQPAETGKKFIGGAALAKLAGQNHSSSTINERSSTSMREVALAGRSDVTSDKGPRGDERGEGSNVAATSPRTPSPMAADGDSASLDSLSVSSLSSVDRFEEARSTLNEEPVTPPQFVRAVPDKKQASPARGSRFSEILE</sequence>
<feature type="compositionally biased region" description="Polar residues" evidence="2">
    <location>
        <begin position="573"/>
        <end position="589"/>
    </location>
</feature>
<protein>
    <recommendedName>
        <fullName evidence="5">Eisosome protein 1</fullName>
    </recommendedName>
</protein>
<organism evidence="3 4">
    <name type="scientific">Echria macrotheca</name>
    <dbReference type="NCBI Taxonomy" id="438768"/>
    <lineage>
        <taxon>Eukaryota</taxon>
        <taxon>Fungi</taxon>
        <taxon>Dikarya</taxon>
        <taxon>Ascomycota</taxon>
        <taxon>Pezizomycotina</taxon>
        <taxon>Sordariomycetes</taxon>
        <taxon>Sordariomycetidae</taxon>
        <taxon>Sordariales</taxon>
        <taxon>Schizotheciaceae</taxon>
        <taxon>Echria</taxon>
    </lineage>
</organism>
<dbReference type="AlphaFoldDB" id="A0AAJ0FG03"/>
<evidence type="ECO:0000256" key="1">
    <source>
        <dbReference type="SAM" id="Coils"/>
    </source>
</evidence>